<evidence type="ECO:0000313" key="2">
    <source>
        <dbReference type="EMBL" id="CAG9327192.1"/>
    </source>
</evidence>
<organism evidence="2 3">
    <name type="scientific">Blepharisma stoltei</name>
    <dbReference type="NCBI Taxonomy" id="1481888"/>
    <lineage>
        <taxon>Eukaryota</taxon>
        <taxon>Sar</taxon>
        <taxon>Alveolata</taxon>
        <taxon>Ciliophora</taxon>
        <taxon>Postciliodesmatophora</taxon>
        <taxon>Heterotrichea</taxon>
        <taxon>Heterotrichida</taxon>
        <taxon>Blepharismidae</taxon>
        <taxon>Blepharisma</taxon>
    </lineage>
</organism>
<dbReference type="PANTHER" id="PTHR23035:SF2">
    <property type="entry name" value="KIAA1430 HOMOLOGUE"/>
    <property type="match status" value="1"/>
</dbReference>
<dbReference type="AlphaFoldDB" id="A0AAU9JGM0"/>
<evidence type="ECO:0000313" key="3">
    <source>
        <dbReference type="Proteomes" id="UP001162131"/>
    </source>
</evidence>
<protein>
    <submittedName>
        <fullName evidence="2">Uncharacterized protein</fullName>
    </submittedName>
</protein>
<dbReference type="Pfam" id="PF13879">
    <property type="entry name" value="Hmw_CFAP97"/>
    <property type="match status" value="1"/>
</dbReference>
<reference evidence="2" key="1">
    <citation type="submission" date="2021-09" db="EMBL/GenBank/DDBJ databases">
        <authorList>
            <consortium name="AG Swart"/>
            <person name="Singh M."/>
            <person name="Singh A."/>
            <person name="Seah K."/>
            <person name="Emmerich C."/>
        </authorList>
    </citation>
    <scope>NUCLEOTIDE SEQUENCE</scope>
    <source>
        <strain evidence="2">ATCC30299</strain>
    </source>
</reference>
<proteinExistence type="inferred from homology"/>
<accession>A0AAU9JGM0</accession>
<name>A0AAU9JGM0_9CILI</name>
<comment type="caution">
    <text evidence="2">The sequence shown here is derived from an EMBL/GenBank/DDBJ whole genome shotgun (WGS) entry which is preliminary data.</text>
</comment>
<comment type="similarity">
    <text evidence="1">Belongs to the CFAP97 family.</text>
</comment>
<evidence type="ECO:0000256" key="1">
    <source>
        <dbReference type="ARBA" id="ARBA00008315"/>
    </source>
</evidence>
<dbReference type="InterPro" id="IPR038791">
    <property type="entry name" value="Cfap97/Hemingway"/>
</dbReference>
<dbReference type="EMBL" id="CAJZBQ010000043">
    <property type="protein sequence ID" value="CAG9327192.1"/>
    <property type="molecule type" value="Genomic_DNA"/>
</dbReference>
<sequence length="194" mass="23399">MKPKSMAMTFQPDLKEWKHTMVHHHKKLKEIKELKSSIDCSSPKYFPHLNHINSARVLTSRENERIYEDNIRILRNLTSISSSTARTQPPKKYNSSNFQYRLWNQVKILQENLHISHRLKNATNSVDFKSYEKDYQKHLKYRESILKSRERRYKIIARKKSLEPKPAVIDDHAYQFKTFDGTYPHEDLNFQRFY</sequence>
<dbReference type="PANTHER" id="PTHR23035">
    <property type="entry name" value="CILIA- AND FLAGELLA-ASSOCIATED PROTEIN 97-RELATED"/>
    <property type="match status" value="1"/>
</dbReference>
<keyword evidence="3" id="KW-1185">Reference proteome</keyword>
<dbReference type="InterPro" id="IPR029488">
    <property type="entry name" value="Hmw/CFAP97"/>
</dbReference>
<dbReference type="Proteomes" id="UP001162131">
    <property type="component" value="Unassembled WGS sequence"/>
</dbReference>
<gene>
    <name evidence="2" type="ORF">BSTOLATCC_MIC43232</name>
</gene>